<evidence type="ECO:0000259" key="7">
    <source>
        <dbReference type="Pfam" id="PF06886"/>
    </source>
</evidence>
<dbReference type="InterPro" id="IPR027329">
    <property type="entry name" value="TPX2_C"/>
</dbReference>
<comment type="caution">
    <text evidence="8">The sequence shown here is derived from an EMBL/GenBank/DDBJ whole genome shotgun (WGS) entry which is preliminary data.</text>
</comment>
<evidence type="ECO:0000256" key="3">
    <source>
        <dbReference type="ARBA" id="ARBA00022490"/>
    </source>
</evidence>
<reference evidence="9" key="1">
    <citation type="submission" date="2016-04" db="EMBL/GenBank/DDBJ databases">
        <title>Cephalotus genome sequencing.</title>
        <authorList>
            <person name="Fukushima K."/>
            <person name="Hasebe M."/>
            <person name="Fang X."/>
        </authorList>
    </citation>
    <scope>NUCLEOTIDE SEQUENCE [LARGE SCALE GENOMIC DNA]</scope>
    <source>
        <strain evidence="9">cv. St1</strain>
    </source>
</reference>
<feature type="compositionally biased region" description="Basic and acidic residues" evidence="6">
    <location>
        <begin position="403"/>
        <end position="429"/>
    </location>
</feature>
<accession>A0A1Q3AVW4</accession>
<feature type="region of interest" description="Disordered" evidence="6">
    <location>
        <begin position="403"/>
        <end position="459"/>
    </location>
</feature>
<dbReference type="Pfam" id="PF06886">
    <property type="entry name" value="TPX2"/>
    <property type="match status" value="2"/>
</dbReference>
<dbReference type="Proteomes" id="UP000187406">
    <property type="component" value="Unassembled WGS sequence"/>
</dbReference>
<dbReference type="EMBL" id="BDDD01000125">
    <property type="protein sequence ID" value="GAV59815.1"/>
    <property type="molecule type" value="Genomic_DNA"/>
</dbReference>
<evidence type="ECO:0000313" key="8">
    <source>
        <dbReference type="EMBL" id="GAV59815.1"/>
    </source>
</evidence>
<keyword evidence="4" id="KW-0493">Microtubule</keyword>
<feature type="region of interest" description="Disordered" evidence="6">
    <location>
        <begin position="151"/>
        <end position="281"/>
    </location>
</feature>
<name>A0A1Q3AVW4_CEPFO</name>
<dbReference type="FunCoup" id="A0A1Q3AVW4">
    <property type="interactions" value="69"/>
</dbReference>
<feature type="region of interest" description="Disordered" evidence="6">
    <location>
        <begin position="103"/>
        <end position="128"/>
    </location>
</feature>
<dbReference type="STRING" id="3775.A0A1Q3AVW4"/>
<dbReference type="OrthoDB" id="621651at2759"/>
<dbReference type="InParanoid" id="A0A1Q3AVW4"/>
<feature type="compositionally biased region" description="Polar residues" evidence="6">
    <location>
        <begin position="270"/>
        <end position="281"/>
    </location>
</feature>
<keyword evidence="9" id="KW-1185">Reference proteome</keyword>
<comment type="subcellular location">
    <subcellularLocation>
        <location evidence="1">Cytoplasm</location>
        <location evidence="1">Cytoskeleton</location>
    </subcellularLocation>
</comment>
<feature type="domain" description="TPX2 C-terminal" evidence="7">
    <location>
        <begin position="452"/>
        <end position="490"/>
    </location>
</feature>
<protein>
    <recommendedName>
        <fullName evidence="7">TPX2 C-terminal domain-containing protein</fullName>
    </recommendedName>
</protein>
<feature type="compositionally biased region" description="Basic and acidic residues" evidence="6">
    <location>
        <begin position="193"/>
        <end position="206"/>
    </location>
</feature>
<evidence type="ECO:0000313" key="9">
    <source>
        <dbReference type="Proteomes" id="UP000187406"/>
    </source>
</evidence>
<organism evidence="8 9">
    <name type="scientific">Cephalotus follicularis</name>
    <name type="common">Albany pitcher plant</name>
    <dbReference type="NCBI Taxonomy" id="3775"/>
    <lineage>
        <taxon>Eukaryota</taxon>
        <taxon>Viridiplantae</taxon>
        <taxon>Streptophyta</taxon>
        <taxon>Embryophyta</taxon>
        <taxon>Tracheophyta</taxon>
        <taxon>Spermatophyta</taxon>
        <taxon>Magnoliopsida</taxon>
        <taxon>eudicotyledons</taxon>
        <taxon>Gunneridae</taxon>
        <taxon>Pentapetalae</taxon>
        <taxon>rosids</taxon>
        <taxon>fabids</taxon>
        <taxon>Oxalidales</taxon>
        <taxon>Cephalotaceae</taxon>
        <taxon>Cephalotus</taxon>
    </lineage>
</organism>
<keyword evidence="5" id="KW-0206">Cytoskeleton</keyword>
<feature type="region of interest" description="Disordered" evidence="6">
    <location>
        <begin position="472"/>
        <end position="562"/>
    </location>
</feature>
<dbReference type="AlphaFoldDB" id="A0A1Q3AVW4"/>
<feature type="region of interest" description="Disordered" evidence="6">
    <location>
        <begin position="1"/>
        <end position="29"/>
    </location>
</feature>
<evidence type="ECO:0000256" key="4">
    <source>
        <dbReference type="ARBA" id="ARBA00022701"/>
    </source>
</evidence>
<evidence type="ECO:0000256" key="1">
    <source>
        <dbReference type="ARBA" id="ARBA00004245"/>
    </source>
</evidence>
<sequence>MGESARLVRSFSHPSDASREAKEGDPIPSLTESISFGRFMSESLDWEKWSTFSHNRYLEEVEKFSKPGSVAQKKAYFEAHYRRKAAMKAENLYEEANSVVTNEIQNDSPMDAEAGKADSSVAISNEQEKDIPDTVIAYSADLNESSFIVERDDFENNEVPSYPVVGRDNSGKEERVEPVTEQNVKLQNPIRVENSKQLENADKQDKNVAIPEENMTQKETFNRHNLGSSGKKSHADPTPKSSTHSGAFKLPLFPSKRSGSEKYRNEGNAAPNSKKSGEDSNNTRILVSKSIHMSINVGSRASETRTSLILPKDNATSPQTQTRAYINLISKHPSQFLQSEDKRAKTLVSKPVLGGITGEAKCRTISADATGSKTQSPIKCSPFSLRTEERAAKQKEIFKKLEARTKANEAEKGQLQTRSKEKAKHDLKQLHASTGFQAEEMKRGSQSPSKFAKEKEEHDLKKLRASIGFQAEDVKRGSRSPCNFKKIPLTQIPLTRPRSPKLGRKPTTSKVQEASSRSPRRPSVSTEGSKRVIQKNNQSTTCSVTSLLKKNAHENASPNIQR</sequence>
<feature type="compositionally biased region" description="Basic and acidic residues" evidence="6">
    <location>
        <begin position="16"/>
        <end position="25"/>
    </location>
</feature>
<evidence type="ECO:0000256" key="6">
    <source>
        <dbReference type="SAM" id="MobiDB-lite"/>
    </source>
</evidence>
<dbReference type="GO" id="GO:0005874">
    <property type="term" value="C:microtubule"/>
    <property type="evidence" value="ECO:0007669"/>
    <property type="project" value="UniProtKB-KW"/>
</dbReference>
<evidence type="ECO:0000256" key="5">
    <source>
        <dbReference type="ARBA" id="ARBA00023212"/>
    </source>
</evidence>
<dbReference type="PANTHER" id="PTHR47067:SF16">
    <property type="entry name" value="TPX2 (TARGETING PROTEIN FOR XKLP2) PROTEIN FAMILY"/>
    <property type="match status" value="1"/>
</dbReference>
<dbReference type="PANTHER" id="PTHR47067">
    <property type="entry name" value="TPX2 (TARGETING PROTEIN FOR XKLP2) PROTEIN FAMILY-RELATED"/>
    <property type="match status" value="1"/>
</dbReference>
<dbReference type="InterPro" id="IPR044216">
    <property type="entry name" value="WDL7"/>
</dbReference>
<feature type="compositionally biased region" description="Low complexity" evidence="6">
    <location>
        <begin position="515"/>
        <end position="525"/>
    </location>
</feature>
<comment type="similarity">
    <text evidence="2">Belongs to the TPX2 family.</text>
</comment>
<gene>
    <name evidence="8" type="ORF">CFOL_v3_03346</name>
</gene>
<feature type="domain" description="TPX2 C-terminal" evidence="7">
    <location>
        <begin position="383"/>
        <end position="448"/>
    </location>
</feature>
<feature type="compositionally biased region" description="Polar residues" evidence="6">
    <location>
        <begin position="534"/>
        <end position="562"/>
    </location>
</feature>
<feature type="compositionally biased region" description="Polar residues" evidence="6">
    <location>
        <begin position="217"/>
        <end position="230"/>
    </location>
</feature>
<proteinExistence type="inferred from homology"/>
<feature type="compositionally biased region" description="Basic and acidic residues" evidence="6">
    <location>
        <begin position="169"/>
        <end position="178"/>
    </location>
</feature>
<evidence type="ECO:0000256" key="2">
    <source>
        <dbReference type="ARBA" id="ARBA00005885"/>
    </source>
</evidence>
<keyword evidence="3" id="KW-0963">Cytoplasm</keyword>